<dbReference type="Proteomes" id="UP000189981">
    <property type="component" value="Unassembled WGS sequence"/>
</dbReference>
<dbReference type="STRING" id="572036.SAMN05661099_2423"/>
<dbReference type="InterPro" id="IPR013078">
    <property type="entry name" value="His_Pase_superF_clade-1"/>
</dbReference>
<dbReference type="InterPro" id="IPR029033">
    <property type="entry name" value="His_PPase_superfam"/>
</dbReference>
<evidence type="ECO:0000313" key="2">
    <source>
        <dbReference type="EMBL" id="SKB72625.1"/>
    </source>
</evidence>
<gene>
    <name evidence="2" type="ORF">SAMN05661099_2423</name>
</gene>
<accession>A0A1T5DLR4</accession>
<protein>
    <submittedName>
        <fullName evidence="2">Histidine phosphatase superfamily (Branch 1)</fullName>
    </submittedName>
</protein>
<dbReference type="OrthoDB" id="3296006at2"/>
<dbReference type="SMART" id="SM00855">
    <property type="entry name" value="PGAM"/>
    <property type="match status" value="1"/>
</dbReference>
<sequence>MKKLCLLLIALIGVTSLVYAQSSADKTTIYIVRHGEKDLSDPKNPDPQLSSEGLARAKSLAARLKREKFAAVFSTKYKRTTQTGELVAKKNKVAIAFYNPSDPKSLAELIKSRYKGKKVLIIGHSNTVLELAEAFGVTRPLFALTDDDYDFIFKVDVNDNGYASLSTGNYGMPHHTSVIKKN</sequence>
<reference evidence="3" key="1">
    <citation type="submission" date="2017-02" db="EMBL/GenBank/DDBJ databases">
        <authorList>
            <person name="Varghese N."/>
            <person name="Submissions S."/>
        </authorList>
    </citation>
    <scope>NUCLEOTIDE SEQUENCE [LARGE SCALE GENOMIC DNA]</scope>
    <source>
        <strain evidence="3">DSM 22385</strain>
    </source>
</reference>
<feature type="signal peptide" evidence="1">
    <location>
        <begin position="1"/>
        <end position="20"/>
    </location>
</feature>
<organism evidence="2 3">
    <name type="scientific">Daejeonella lutea</name>
    <dbReference type="NCBI Taxonomy" id="572036"/>
    <lineage>
        <taxon>Bacteria</taxon>
        <taxon>Pseudomonadati</taxon>
        <taxon>Bacteroidota</taxon>
        <taxon>Sphingobacteriia</taxon>
        <taxon>Sphingobacteriales</taxon>
        <taxon>Sphingobacteriaceae</taxon>
        <taxon>Daejeonella</taxon>
    </lineage>
</organism>
<dbReference type="EMBL" id="FUYR01000002">
    <property type="protein sequence ID" value="SKB72625.1"/>
    <property type="molecule type" value="Genomic_DNA"/>
</dbReference>
<dbReference type="RefSeq" id="WP_079702929.1">
    <property type="nucleotide sequence ID" value="NZ_FUYR01000002.1"/>
</dbReference>
<name>A0A1T5DLR4_9SPHI</name>
<dbReference type="CDD" id="cd07040">
    <property type="entry name" value="HP"/>
    <property type="match status" value="1"/>
</dbReference>
<keyword evidence="3" id="KW-1185">Reference proteome</keyword>
<dbReference type="SUPFAM" id="SSF53254">
    <property type="entry name" value="Phosphoglycerate mutase-like"/>
    <property type="match status" value="1"/>
</dbReference>
<feature type="chain" id="PRO_5012459473" evidence="1">
    <location>
        <begin position="21"/>
        <end position="182"/>
    </location>
</feature>
<evidence type="ECO:0000256" key="1">
    <source>
        <dbReference type="SAM" id="SignalP"/>
    </source>
</evidence>
<dbReference type="AlphaFoldDB" id="A0A1T5DLR4"/>
<evidence type="ECO:0000313" key="3">
    <source>
        <dbReference type="Proteomes" id="UP000189981"/>
    </source>
</evidence>
<dbReference type="Pfam" id="PF00300">
    <property type="entry name" value="His_Phos_1"/>
    <property type="match status" value="1"/>
</dbReference>
<keyword evidence="1" id="KW-0732">Signal</keyword>
<proteinExistence type="predicted"/>
<dbReference type="Gene3D" id="3.40.50.1240">
    <property type="entry name" value="Phosphoglycerate mutase-like"/>
    <property type="match status" value="1"/>
</dbReference>